<evidence type="ECO:0000256" key="3">
    <source>
        <dbReference type="ARBA" id="ARBA00023125"/>
    </source>
</evidence>
<dbReference type="PRINTS" id="PR00039">
    <property type="entry name" value="HTHLYSR"/>
</dbReference>
<dbReference type="GO" id="GO:0003700">
    <property type="term" value="F:DNA-binding transcription factor activity"/>
    <property type="evidence" value="ECO:0007669"/>
    <property type="project" value="InterPro"/>
</dbReference>
<reference evidence="6 7" key="1">
    <citation type="submission" date="2016-12" db="EMBL/GenBank/DDBJ databases">
        <title>Izhakiella australiana sp. nov. of genus Izhakiella isolated from Australian desert.</title>
        <authorList>
            <person name="Ji M."/>
        </authorList>
    </citation>
    <scope>NUCLEOTIDE SEQUENCE [LARGE SCALE GENOMIC DNA]</scope>
    <source>
        <strain evidence="6 7">D4N98</strain>
    </source>
</reference>
<dbReference type="InterPro" id="IPR036390">
    <property type="entry name" value="WH_DNA-bd_sf"/>
</dbReference>
<dbReference type="InterPro" id="IPR000847">
    <property type="entry name" value="LysR_HTH_N"/>
</dbReference>
<dbReference type="CDD" id="cd08417">
    <property type="entry name" value="PBP2_Nitroaromatics_like"/>
    <property type="match status" value="1"/>
</dbReference>
<dbReference type="SUPFAM" id="SSF46785">
    <property type="entry name" value="Winged helix' DNA-binding domain"/>
    <property type="match status" value="1"/>
</dbReference>
<dbReference type="OrthoDB" id="8557381at2"/>
<dbReference type="AlphaFoldDB" id="A0A1S8YRX9"/>
<dbReference type="SUPFAM" id="SSF53850">
    <property type="entry name" value="Periplasmic binding protein-like II"/>
    <property type="match status" value="1"/>
</dbReference>
<keyword evidence="2" id="KW-0805">Transcription regulation</keyword>
<dbReference type="InterPro" id="IPR050389">
    <property type="entry name" value="LysR-type_TF"/>
</dbReference>
<dbReference type="Gene3D" id="1.10.10.10">
    <property type="entry name" value="Winged helix-like DNA-binding domain superfamily/Winged helix DNA-binding domain"/>
    <property type="match status" value="1"/>
</dbReference>
<accession>A0A1S8YRX9</accession>
<name>A0A1S8YRX9_9GAMM</name>
<dbReference type="InterPro" id="IPR036388">
    <property type="entry name" value="WH-like_DNA-bd_sf"/>
</dbReference>
<gene>
    <name evidence="6" type="ORF">BTJ39_05375</name>
</gene>
<dbReference type="Pfam" id="PF00126">
    <property type="entry name" value="HTH_1"/>
    <property type="match status" value="1"/>
</dbReference>
<evidence type="ECO:0000313" key="6">
    <source>
        <dbReference type="EMBL" id="OON41393.1"/>
    </source>
</evidence>
<evidence type="ECO:0000256" key="4">
    <source>
        <dbReference type="ARBA" id="ARBA00023163"/>
    </source>
</evidence>
<dbReference type="STRING" id="1926881.BTJ39_05375"/>
<dbReference type="InterPro" id="IPR037402">
    <property type="entry name" value="YidZ_PBP2"/>
</dbReference>
<dbReference type="EMBL" id="MRUL01000002">
    <property type="protein sequence ID" value="OON41393.1"/>
    <property type="molecule type" value="Genomic_DNA"/>
</dbReference>
<dbReference type="PROSITE" id="PS50931">
    <property type="entry name" value="HTH_LYSR"/>
    <property type="match status" value="1"/>
</dbReference>
<dbReference type="RefSeq" id="WP_078001645.1">
    <property type="nucleotide sequence ID" value="NZ_MRUL01000002.1"/>
</dbReference>
<evidence type="ECO:0000259" key="5">
    <source>
        <dbReference type="PROSITE" id="PS50931"/>
    </source>
</evidence>
<dbReference type="Proteomes" id="UP000190667">
    <property type="component" value="Unassembled WGS sequence"/>
</dbReference>
<evidence type="ECO:0000256" key="2">
    <source>
        <dbReference type="ARBA" id="ARBA00023015"/>
    </source>
</evidence>
<dbReference type="PANTHER" id="PTHR30118:SF15">
    <property type="entry name" value="TRANSCRIPTIONAL REGULATORY PROTEIN"/>
    <property type="match status" value="1"/>
</dbReference>
<evidence type="ECO:0000256" key="1">
    <source>
        <dbReference type="ARBA" id="ARBA00009437"/>
    </source>
</evidence>
<keyword evidence="7" id="KW-1185">Reference proteome</keyword>
<dbReference type="InterPro" id="IPR005119">
    <property type="entry name" value="LysR_subst-bd"/>
</dbReference>
<evidence type="ECO:0000313" key="7">
    <source>
        <dbReference type="Proteomes" id="UP000190667"/>
    </source>
</evidence>
<keyword evidence="3" id="KW-0238">DNA-binding</keyword>
<proteinExistence type="inferred from homology"/>
<organism evidence="6 7">
    <name type="scientific">Izhakiella australiensis</name>
    <dbReference type="NCBI Taxonomy" id="1926881"/>
    <lineage>
        <taxon>Bacteria</taxon>
        <taxon>Pseudomonadati</taxon>
        <taxon>Pseudomonadota</taxon>
        <taxon>Gammaproteobacteria</taxon>
        <taxon>Enterobacterales</taxon>
        <taxon>Erwiniaceae</taxon>
        <taxon>Izhakiella</taxon>
    </lineage>
</organism>
<dbReference type="PANTHER" id="PTHR30118">
    <property type="entry name" value="HTH-TYPE TRANSCRIPTIONAL REGULATOR LEUO-RELATED"/>
    <property type="match status" value="1"/>
</dbReference>
<dbReference type="Pfam" id="PF03466">
    <property type="entry name" value="LysR_substrate"/>
    <property type="match status" value="1"/>
</dbReference>
<comment type="similarity">
    <text evidence="1">Belongs to the LysR transcriptional regulatory family.</text>
</comment>
<keyword evidence="4" id="KW-0804">Transcription</keyword>
<protein>
    <submittedName>
        <fullName evidence="6">LysR family transcriptional regulator</fullName>
    </submittedName>
</protein>
<dbReference type="Gene3D" id="3.40.190.10">
    <property type="entry name" value="Periplasmic binding protein-like II"/>
    <property type="match status" value="2"/>
</dbReference>
<feature type="domain" description="HTH lysR-type" evidence="5">
    <location>
        <begin position="6"/>
        <end position="63"/>
    </location>
</feature>
<dbReference type="GO" id="GO:0003677">
    <property type="term" value="F:DNA binding"/>
    <property type="evidence" value="ECO:0007669"/>
    <property type="project" value="UniProtKB-KW"/>
</dbReference>
<sequence>MDFYGLDLNLLVAFDALLSERHVSRAAQRAGVSQPAMSAALGRLRRHFNDPLFIRAGGSLSVTPRAQEIGRYVTQALSPLSALVAADEPFLPTRQPLSFNLAMAEYAQQILLPSLMRHLQQQAPEVTLHVQLYNDRDEAVSWLDSGKADAAIGIAPTRAESRIATRPLLQDSFATIVRRSDHNDGETLSESQFLQLGHILVSPEGNRYGLVDEQLRQRRLQRNLRLTLQSMFTVPAIVAGSDLAATLLKRVVLHSAFCQQLRLFEPPLTLPDITFCLIWHRRSEAAQAQHWLRELISAVAAEISADSQSTLAD</sequence>
<comment type="caution">
    <text evidence="6">The sequence shown here is derived from an EMBL/GenBank/DDBJ whole genome shotgun (WGS) entry which is preliminary data.</text>
</comment>